<dbReference type="RefSeq" id="WP_087678218.1">
    <property type="nucleotide sequence ID" value="NZ_FUWV01000003.1"/>
</dbReference>
<dbReference type="EMBL" id="FUWV01000003">
    <property type="protein sequence ID" value="SJZ48868.1"/>
    <property type="molecule type" value="Genomic_DNA"/>
</dbReference>
<dbReference type="NCBIfam" id="NF006380">
    <property type="entry name" value="PRK08621.1"/>
    <property type="match status" value="1"/>
</dbReference>
<dbReference type="Proteomes" id="UP000196365">
    <property type="component" value="Unassembled WGS sequence"/>
</dbReference>
<proteinExistence type="inferred from homology"/>
<dbReference type="GO" id="GO:0004751">
    <property type="term" value="F:ribose-5-phosphate isomerase activity"/>
    <property type="evidence" value="ECO:0007669"/>
    <property type="project" value="TreeGrafter"/>
</dbReference>
<dbReference type="PIRSF" id="PIRSF005384">
    <property type="entry name" value="RpiB_LacA_B"/>
    <property type="match status" value="1"/>
</dbReference>
<dbReference type="Gene3D" id="3.40.1400.10">
    <property type="entry name" value="Sugar-phosphate isomerase, RpiB/LacA/LacB"/>
    <property type="match status" value="1"/>
</dbReference>
<dbReference type="OrthoDB" id="1778624at2"/>
<dbReference type="AlphaFoldDB" id="A0A1T4L2R3"/>
<organism evidence="2 3">
    <name type="scientific">Garciella nitratireducens DSM 15102</name>
    <dbReference type="NCBI Taxonomy" id="1121911"/>
    <lineage>
        <taxon>Bacteria</taxon>
        <taxon>Bacillati</taxon>
        <taxon>Bacillota</taxon>
        <taxon>Clostridia</taxon>
        <taxon>Eubacteriales</taxon>
        <taxon>Eubacteriaceae</taxon>
        <taxon>Garciella</taxon>
    </lineage>
</organism>
<dbReference type="InterPro" id="IPR036569">
    <property type="entry name" value="RpiB_LacA_LacB_sf"/>
</dbReference>
<evidence type="ECO:0000256" key="1">
    <source>
        <dbReference type="ARBA" id="ARBA00008754"/>
    </source>
</evidence>
<dbReference type="NCBIfam" id="TIGR00689">
    <property type="entry name" value="rpiB_lacA_lacB"/>
    <property type="match status" value="1"/>
</dbReference>
<gene>
    <name evidence="2" type="ORF">SAMN02745973_00797</name>
</gene>
<accession>A0A1T4L2R3</accession>
<keyword evidence="3" id="KW-1185">Reference proteome</keyword>
<name>A0A1T4L2R3_9FIRM</name>
<dbReference type="InterPro" id="IPR003500">
    <property type="entry name" value="RpiB_LacA_LacB"/>
</dbReference>
<dbReference type="GO" id="GO:0019316">
    <property type="term" value="P:D-allose catabolic process"/>
    <property type="evidence" value="ECO:0007669"/>
    <property type="project" value="TreeGrafter"/>
</dbReference>
<reference evidence="2 3" key="1">
    <citation type="submission" date="2017-02" db="EMBL/GenBank/DDBJ databases">
        <authorList>
            <person name="Peterson S.W."/>
        </authorList>
    </citation>
    <scope>NUCLEOTIDE SEQUENCE [LARGE SCALE GENOMIC DNA]</scope>
    <source>
        <strain evidence="2 3">DSM 15102</strain>
    </source>
</reference>
<keyword evidence="2" id="KW-0413">Isomerase</keyword>
<dbReference type="SUPFAM" id="SSF89623">
    <property type="entry name" value="Ribose/Galactose isomerase RpiB/AlsB"/>
    <property type="match status" value="1"/>
</dbReference>
<evidence type="ECO:0000313" key="2">
    <source>
        <dbReference type="EMBL" id="SJZ48868.1"/>
    </source>
</evidence>
<dbReference type="GO" id="GO:0009052">
    <property type="term" value="P:pentose-phosphate shunt, non-oxidative branch"/>
    <property type="evidence" value="ECO:0007669"/>
    <property type="project" value="TreeGrafter"/>
</dbReference>
<sequence length="142" mass="15969">MKIIIGSDKEGFELKEHLKEYLQNKNYQVIDKTPEKNLDFVESTNLVVDGIIKKEGERGIVIDKYGQGSFMVANKHKGIICAVVSDEHSAKMTREHNSACIVSMGSGIVGQKLAEEIVNTYLNTDYIAGRHQIRIDMLNKML</sequence>
<protein>
    <submittedName>
        <fullName evidence="2">Galactose-6-phosphate isomerase</fullName>
    </submittedName>
</protein>
<dbReference type="Pfam" id="PF02502">
    <property type="entry name" value="LacAB_rpiB"/>
    <property type="match status" value="1"/>
</dbReference>
<evidence type="ECO:0000313" key="3">
    <source>
        <dbReference type="Proteomes" id="UP000196365"/>
    </source>
</evidence>
<dbReference type="PANTHER" id="PTHR30345">
    <property type="entry name" value="RIBOSE-5-PHOSPHATE ISOMERASE B"/>
    <property type="match status" value="1"/>
</dbReference>
<comment type="similarity">
    <text evidence="1">Belongs to the LacAB/RpiB family.</text>
</comment>
<dbReference type="PANTHER" id="PTHR30345:SF5">
    <property type="entry name" value="GALACTOSE-6-PHOSPHATE ISOMERASE SUBUNIT LACA"/>
    <property type="match status" value="1"/>
</dbReference>